<gene>
    <name evidence="2" type="ORF">Agub_g11044</name>
</gene>
<evidence type="ECO:0000313" key="3">
    <source>
        <dbReference type="Proteomes" id="UP001054857"/>
    </source>
</evidence>
<feature type="compositionally biased region" description="Pro residues" evidence="1">
    <location>
        <begin position="28"/>
        <end position="42"/>
    </location>
</feature>
<feature type="compositionally biased region" description="Basic and acidic residues" evidence="1">
    <location>
        <begin position="82"/>
        <end position="104"/>
    </location>
</feature>
<keyword evidence="3" id="KW-1185">Reference proteome</keyword>
<organism evidence="2 3">
    <name type="scientific">Astrephomene gubernaculifera</name>
    <dbReference type="NCBI Taxonomy" id="47775"/>
    <lineage>
        <taxon>Eukaryota</taxon>
        <taxon>Viridiplantae</taxon>
        <taxon>Chlorophyta</taxon>
        <taxon>core chlorophytes</taxon>
        <taxon>Chlorophyceae</taxon>
        <taxon>CS clade</taxon>
        <taxon>Chlamydomonadales</taxon>
        <taxon>Astrephomenaceae</taxon>
        <taxon>Astrephomene</taxon>
    </lineage>
</organism>
<evidence type="ECO:0000256" key="1">
    <source>
        <dbReference type="SAM" id="MobiDB-lite"/>
    </source>
</evidence>
<reference evidence="2 3" key="1">
    <citation type="journal article" date="2021" name="Sci. Rep.">
        <title>Genome sequencing of the multicellular alga Astrephomene provides insights into convergent evolution of germ-soma differentiation.</title>
        <authorList>
            <person name="Yamashita S."/>
            <person name="Yamamoto K."/>
            <person name="Matsuzaki R."/>
            <person name="Suzuki S."/>
            <person name="Yamaguchi H."/>
            <person name="Hirooka S."/>
            <person name="Minakuchi Y."/>
            <person name="Miyagishima S."/>
            <person name="Kawachi M."/>
            <person name="Toyoda A."/>
            <person name="Nozaki H."/>
        </authorList>
    </citation>
    <scope>NUCLEOTIDE SEQUENCE [LARGE SCALE GENOMIC DNA]</scope>
    <source>
        <strain evidence="2 3">NIES-4017</strain>
    </source>
</reference>
<sequence>GSRRTDEGLLLPGDSGDLSSAGNSLGPGAPPPPPLHAPPVGPRHPTASHVEKGTERTWHQTRSLAAALEGIQHYLQQQQQQQHEEQRQQQQQQHEEQRQVEGQRQEQQQQRQERQHSGQPAAGGSMRGESATGMEAV</sequence>
<dbReference type="Proteomes" id="UP001054857">
    <property type="component" value="Unassembled WGS sequence"/>
</dbReference>
<feature type="non-terminal residue" evidence="2">
    <location>
        <position position="137"/>
    </location>
</feature>
<comment type="caution">
    <text evidence="2">The sequence shown here is derived from an EMBL/GenBank/DDBJ whole genome shotgun (WGS) entry which is preliminary data.</text>
</comment>
<feature type="compositionally biased region" description="Basic and acidic residues" evidence="1">
    <location>
        <begin position="49"/>
        <end position="58"/>
    </location>
</feature>
<evidence type="ECO:0000313" key="2">
    <source>
        <dbReference type="EMBL" id="GFR49023.1"/>
    </source>
</evidence>
<feature type="compositionally biased region" description="Low complexity" evidence="1">
    <location>
        <begin position="8"/>
        <end position="27"/>
    </location>
</feature>
<protein>
    <submittedName>
        <fullName evidence="2">Uncharacterized protein</fullName>
    </submittedName>
</protein>
<feature type="region of interest" description="Disordered" evidence="1">
    <location>
        <begin position="1"/>
        <end position="137"/>
    </location>
</feature>
<feature type="non-terminal residue" evidence="2">
    <location>
        <position position="1"/>
    </location>
</feature>
<dbReference type="AlphaFoldDB" id="A0AAD3HQ53"/>
<proteinExistence type="predicted"/>
<accession>A0AAD3HQ53</accession>
<dbReference type="EMBL" id="BMAR01000027">
    <property type="protein sequence ID" value="GFR49023.1"/>
    <property type="molecule type" value="Genomic_DNA"/>
</dbReference>
<name>A0AAD3HQ53_9CHLO</name>